<name>A0A370MW70_9BURK</name>
<evidence type="ECO:0000313" key="2">
    <source>
        <dbReference type="Proteomes" id="UP000254875"/>
    </source>
</evidence>
<organism evidence="1 2">
    <name type="scientific">Paraburkholderia lacunae</name>
    <dbReference type="NCBI Taxonomy" id="2211104"/>
    <lineage>
        <taxon>Bacteria</taxon>
        <taxon>Pseudomonadati</taxon>
        <taxon>Pseudomonadota</taxon>
        <taxon>Betaproteobacteria</taxon>
        <taxon>Burkholderiales</taxon>
        <taxon>Burkholderiaceae</taxon>
        <taxon>Paraburkholderia</taxon>
    </lineage>
</organism>
<proteinExistence type="predicted"/>
<sequence>MNNTDALLHSMTELVTSNGKAVARFGAQVVVMSKFIDATFPRLTATQCEEIAKAFRDGIDDAMSLMDNITLPAEYRSTLLEQTNTLLNGLQGRSTTRR</sequence>
<comment type="caution">
    <text evidence="1">The sequence shown here is derived from an EMBL/GenBank/DDBJ whole genome shotgun (WGS) entry which is preliminary data.</text>
</comment>
<dbReference type="OrthoDB" id="9010139at2"/>
<dbReference type="RefSeq" id="WP_115109679.1">
    <property type="nucleotide sequence ID" value="NZ_QHKS01000051.1"/>
</dbReference>
<reference evidence="2" key="1">
    <citation type="submission" date="2018-05" db="EMBL/GenBank/DDBJ databases">
        <authorList>
            <person name="Feng T."/>
        </authorList>
    </citation>
    <scope>NUCLEOTIDE SEQUENCE [LARGE SCALE GENOMIC DNA]</scope>
    <source>
        <strain evidence="2">S27</strain>
    </source>
</reference>
<gene>
    <name evidence="1" type="ORF">DLM46_37055</name>
</gene>
<dbReference type="EMBL" id="QHKS01000051">
    <property type="protein sequence ID" value="RDJ97579.1"/>
    <property type="molecule type" value="Genomic_DNA"/>
</dbReference>
<keyword evidence="2" id="KW-1185">Reference proteome</keyword>
<evidence type="ECO:0000313" key="1">
    <source>
        <dbReference type="EMBL" id="RDJ97579.1"/>
    </source>
</evidence>
<dbReference type="Proteomes" id="UP000254875">
    <property type="component" value="Unassembled WGS sequence"/>
</dbReference>
<accession>A0A370MW70</accession>
<dbReference type="AlphaFoldDB" id="A0A370MW70"/>
<protein>
    <submittedName>
        <fullName evidence="1">Uncharacterized protein</fullName>
    </submittedName>
</protein>